<evidence type="ECO:0000256" key="3">
    <source>
        <dbReference type="ARBA" id="ARBA00020819"/>
    </source>
</evidence>
<evidence type="ECO:0000313" key="13">
    <source>
        <dbReference type="EMBL" id="BBD93095.1"/>
    </source>
</evidence>
<evidence type="ECO:0000313" key="14">
    <source>
        <dbReference type="Proteomes" id="UP000274772"/>
    </source>
</evidence>
<keyword evidence="8 12" id="KW-0472">Membrane</keyword>
<keyword evidence="10" id="KW-0175">Coiled coil</keyword>
<evidence type="ECO:0000256" key="12">
    <source>
        <dbReference type="SAM" id="Phobius"/>
    </source>
</evidence>
<dbReference type="PANTHER" id="PTHR43077:SF10">
    <property type="entry name" value="TRANSPORT PERMEASE PROTEIN"/>
    <property type="match status" value="1"/>
</dbReference>
<protein>
    <recommendedName>
        <fullName evidence="3">Type VII secretion system accessory factor EsaA</fullName>
    </recommendedName>
</protein>
<evidence type="ECO:0000256" key="8">
    <source>
        <dbReference type="ARBA" id="ARBA00023136"/>
    </source>
</evidence>
<evidence type="ECO:0000256" key="5">
    <source>
        <dbReference type="ARBA" id="ARBA00022692"/>
    </source>
</evidence>
<dbReference type="InterPro" id="IPR023838">
    <property type="entry name" value="T7SS_EsaA"/>
</dbReference>
<evidence type="ECO:0000256" key="6">
    <source>
        <dbReference type="ARBA" id="ARBA00022989"/>
    </source>
</evidence>
<dbReference type="GeneID" id="58051778"/>
<evidence type="ECO:0000256" key="11">
    <source>
        <dbReference type="SAM" id="MobiDB-lite"/>
    </source>
</evidence>
<keyword evidence="7" id="KW-0843">Virulence</keyword>
<evidence type="ECO:0000256" key="4">
    <source>
        <dbReference type="ARBA" id="ARBA00022475"/>
    </source>
</evidence>
<accession>A0ABM7FUJ8</accession>
<feature type="coiled-coil region" evidence="10">
    <location>
        <begin position="283"/>
        <end position="310"/>
    </location>
</feature>
<proteinExistence type="inferred from homology"/>
<comment type="subcellular location">
    <subcellularLocation>
        <location evidence="1">Cell membrane</location>
        <topology evidence="1">Multi-pass membrane protein</topology>
    </subcellularLocation>
</comment>
<evidence type="ECO:0000256" key="1">
    <source>
        <dbReference type="ARBA" id="ARBA00004651"/>
    </source>
</evidence>
<dbReference type="Proteomes" id="UP000274772">
    <property type="component" value="Chromosome"/>
</dbReference>
<feature type="transmembrane region" description="Helical" evidence="12">
    <location>
        <begin position="7"/>
        <end position="27"/>
    </location>
</feature>
<dbReference type="RefSeq" id="WP_002441691.1">
    <property type="nucleotide sequence ID" value="NZ_AP018586.1"/>
</dbReference>
<keyword evidence="6 12" id="KW-1133">Transmembrane helix</keyword>
<gene>
    <name evidence="13" type="primary">esaA</name>
    <name evidence="13" type="ORF">JMUB590_2040</name>
</gene>
<organism evidence="13 14">
    <name type="scientific">Staphylococcus caprae</name>
    <dbReference type="NCBI Taxonomy" id="29380"/>
    <lineage>
        <taxon>Bacteria</taxon>
        <taxon>Bacillati</taxon>
        <taxon>Bacillota</taxon>
        <taxon>Bacilli</taxon>
        <taxon>Bacillales</taxon>
        <taxon>Staphylococcaceae</taxon>
        <taxon>Staphylococcus</taxon>
    </lineage>
</organism>
<evidence type="ECO:0000256" key="10">
    <source>
        <dbReference type="SAM" id="Coils"/>
    </source>
</evidence>
<reference evidence="13 14" key="1">
    <citation type="submission" date="2018-05" db="EMBL/GenBank/DDBJ databases">
        <title>Complete genome sequencing of three human clinical isolates of Staphylococcus caprae reveals virulence factors similar to those of S. epidermidis and S. capitis.</title>
        <authorList>
            <person name="Watanabe S."/>
            <person name="Cui L."/>
        </authorList>
    </citation>
    <scope>NUCLEOTIDE SEQUENCE [LARGE SCALE GENOMIC DNA]</scope>
    <source>
        <strain evidence="13 14">JMUB590</strain>
    </source>
</reference>
<keyword evidence="14" id="KW-1185">Reference proteome</keyword>
<feature type="region of interest" description="Disordered" evidence="11">
    <location>
        <begin position="716"/>
        <end position="743"/>
    </location>
</feature>
<evidence type="ECO:0000256" key="9">
    <source>
        <dbReference type="ARBA" id="ARBA00046722"/>
    </source>
</evidence>
<name>A0ABM7FUJ8_9STAP</name>
<dbReference type="EMBL" id="AP018586">
    <property type="protein sequence ID" value="BBD93095.1"/>
    <property type="molecule type" value="Genomic_DNA"/>
</dbReference>
<feature type="compositionally biased region" description="Polar residues" evidence="11">
    <location>
        <begin position="719"/>
        <end position="733"/>
    </location>
</feature>
<dbReference type="Gene3D" id="3.40.1710.10">
    <property type="entry name" value="abc type-2 transporter like domain"/>
    <property type="match status" value="1"/>
</dbReference>
<keyword evidence="4" id="KW-1003">Cell membrane</keyword>
<comment type="subunit">
    <text evidence="9">Homodimer. Interacts with EssB.</text>
</comment>
<evidence type="ECO:0000256" key="2">
    <source>
        <dbReference type="ARBA" id="ARBA00008338"/>
    </source>
</evidence>
<dbReference type="PANTHER" id="PTHR43077">
    <property type="entry name" value="TRANSPORT PERMEASE YVFS-RELATED"/>
    <property type="match status" value="1"/>
</dbReference>
<keyword evidence="5 12" id="KW-0812">Transmembrane</keyword>
<dbReference type="InterPro" id="IPR051328">
    <property type="entry name" value="T7SS_ABC-Transporter"/>
</dbReference>
<feature type="coiled-coil region" evidence="10">
    <location>
        <begin position="342"/>
        <end position="383"/>
    </location>
</feature>
<sequence length="1011" mass="116146">MKKKNWIYSLIIILIIVLAIVGLITFVHTKYGNQAENHTKNETKDYKNIHIAIINEDQPTKYNGKKIELGEPFIKRLSEHSNYNFETVSRNIAENGLKDGKYQVMIVIPKNFSKLAMQLDEKTPSKMSIQYKTAVGQKEDVAKKTEKVVSDVLNDFNKNLINIYLTSIIDNLHNAQENVGDIMKRERNVDQNFANYLLNPLNDFPELFTDTLVNSLVANKDITSWIQNYNHSLLSANSNIFNIDNDYNASSIVQDQGSFFDKNISALEQTLDDYKTQKDNINVGDYISELKQMNKQIDQQSEEQDRSKEEYNQTFKENLEKVKDDVKEQESPFTKDMIEDYRQKLTESLEEQLRNNQDLNDALDQIKQDNQNIQDTMMNHLKNTIENDHTGFDNYYIRKLTNEDLENAGLSWKATREYQHILDDMNQFISKYNEANPDHPIKQDDYHGEINADDTSKLTNEGVKFERKETIKSKDINRLSIATDPNFDFDGTVYINDKKYDVKDQDIKLDTTQKSYDVEVKGTAKLKGDHKNQEDFLKDKTMHLQLVFGQADKDDENKKANVVDLSINHNLEGKLVSGDLDQQLRSLDQFKSEYDLYKDSDLDPKKPKIDNKAIVNMMVDQVIKDMESFKDDKSALLKEIDSLSNSSNDMIDKIFDNKQSVENNKKELNSIIDSLNDVEKQLEEDPETPKIEKDKGKEFTTLSTHLDDQVNKLSERSTKLLSDSQNSKSTADSISGELNKLDDNVNNLHASGRALGTRANDLNKQMANNDKDNQLFAKDFANVLKNSKDGDRQNKALKDFMSNPIQKQNLENVLANNGDKDTFSPTLLVLLMYLISMMTAYVFYSYERAKGQINFIKDDFSKNNHIWNRVISSAIVTFTGMVEGLAIGLIAMNRYQVMPGYKVKFIFMILVTMIVFVLINTYLLRQLKSIGMFIMIVILAVYFIAMNYLNPSGSGSTLNRLSPLSYVDSMIYNYLNAEHPVGLALLVLSLLAIVGFVLNMFIKHFKKERLI</sequence>
<feature type="transmembrane region" description="Helical" evidence="12">
    <location>
        <begin position="981"/>
        <end position="1002"/>
    </location>
</feature>
<comment type="similarity">
    <text evidence="2">Belongs to the EsaA family.</text>
</comment>
<evidence type="ECO:0000256" key="7">
    <source>
        <dbReference type="ARBA" id="ARBA00023026"/>
    </source>
</evidence>
<feature type="transmembrane region" description="Helical" evidence="12">
    <location>
        <begin position="827"/>
        <end position="846"/>
    </location>
</feature>
<feature type="transmembrane region" description="Helical" evidence="12">
    <location>
        <begin position="866"/>
        <end position="891"/>
    </location>
</feature>
<feature type="transmembrane region" description="Helical" evidence="12">
    <location>
        <begin position="903"/>
        <end position="923"/>
    </location>
</feature>
<feature type="transmembrane region" description="Helical" evidence="12">
    <location>
        <begin position="930"/>
        <end position="949"/>
    </location>
</feature>
<feature type="coiled-coil region" evidence="10">
    <location>
        <begin position="626"/>
        <end position="685"/>
    </location>
</feature>
<dbReference type="NCBIfam" id="TIGR03929">
    <property type="entry name" value="T7_esaA_Nterm"/>
    <property type="match status" value="1"/>
</dbReference>